<dbReference type="InterPro" id="IPR036097">
    <property type="entry name" value="HisK_dim/P_sf"/>
</dbReference>
<dbReference type="PROSITE" id="PS50109">
    <property type="entry name" value="HIS_KIN"/>
    <property type="match status" value="1"/>
</dbReference>
<keyword evidence="4" id="KW-0808">Transferase</keyword>
<dbReference type="SMART" id="SM00387">
    <property type="entry name" value="HATPase_c"/>
    <property type="match status" value="1"/>
</dbReference>
<dbReference type="Pfam" id="PF00512">
    <property type="entry name" value="HisKA"/>
    <property type="match status" value="1"/>
</dbReference>
<dbReference type="PANTHER" id="PTHR43547:SF2">
    <property type="entry name" value="HYBRID SIGNAL TRANSDUCTION HISTIDINE KINASE C"/>
    <property type="match status" value="1"/>
</dbReference>
<dbReference type="Gene3D" id="3.30.565.10">
    <property type="entry name" value="Histidine kinase-like ATPase, C-terminal domain"/>
    <property type="match status" value="1"/>
</dbReference>
<comment type="catalytic activity">
    <reaction evidence="1">
        <text>ATP + protein L-histidine = ADP + protein N-phospho-L-histidine.</text>
        <dbReference type="EC" id="2.7.13.3"/>
    </reaction>
</comment>
<dbReference type="InterPro" id="IPR036890">
    <property type="entry name" value="HATPase_C_sf"/>
</dbReference>
<dbReference type="PRINTS" id="PR00344">
    <property type="entry name" value="BCTRLSENSOR"/>
</dbReference>
<evidence type="ECO:0000256" key="6">
    <source>
        <dbReference type="PROSITE-ProRule" id="PRU00169"/>
    </source>
</evidence>
<evidence type="ECO:0000313" key="10">
    <source>
        <dbReference type="Proteomes" id="UP000001880"/>
    </source>
</evidence>
<dbReference type="GO" id="GO:0000155">
    <property type="term" value="F:phosphorelay sensor kinase activity"/>
    <property type="evidence" value="ECO:0007669"/>
    <property type="project" value="InterPro"/>
</dbReference>
<protein>
    <recommendedName>
        <fullName evidence="2">histidine kinase</fullName>
        <ecNumber evidence="2">2.7.13.3</ecNumber>
    </recommendedName>
</protein>
<dbReference type="PROSITE" id="PS50110">
    <property type="entry name" value="RESPONSE_REGULATORY"/>
    <property type="match status" value="1"/>
</dbReference>
<dbReference type="Proteomes" id="UP000001880">
    <property type="component" value="Chromosome"/>
</dbReference>
<dbReference type="InterPro" id="IPR001789">
    <property type="entry name" value="Sig_transdc_resp-reg_receiver"/>
</dbReference>
<dbReference type="SUPFAM" id="SSF55874">
    <property type="entry name" value="ATPase domain of HSP90 chaperone/DNA topoisomerase II/histidine kinase"/>
    <property type="match status" value="1"/>
</dbReference>
<keyword evidence="10" id="KW-1185">Reference proteome</keyword>
<evidence type="ECO:0000256" key="1">
    <source>
        <dbReference type="ARBA" id="ARBA00000085"/>
    </source>
</evidence>
<dbReference type="KEGG" id="hoh:Hoch_3251"/>
<dbReference type="InterPro" id="IPR004358">
    <property type="entry name" value="Sig_transdc_His_kin-like_C"/>
</dbReference>
<evidence type="ECO:0000259" key="7">
    <source>
        <dbReference type="PROSITE" id="PS50109"/>
    </source>
</evidence>
<feature type="modified residue" description="4-aspartylphosphate" evidence="6">
    <location>
        <position position="71"/>
    </location>
</feature>
<dbReference type="Gene3D" id="3.40.50.2300">
    <property type="match status" value="1"/>
</dbReference>
<dbReference type="eggNOG" id="COG3706">
    <property type="taxonomic scope" value="Bacteria"/>
</dbReference>
<dbReference type="EMBL" id="CP001804">
    <property type="protein sequence ID" value="ACY15753.1"/>
    <property type="molecule type" value="Genomic_DNA"/>
</dbReference>
<dbReference type="InterPro" id="IPR003661">
    <property type="entry name" value="HisK_dim/P_dom"/>
</dbReference>
<dbReference type="InterPro" id="IPR011006">
    <property type="entry name" value="CheY-like_superfamily"/>
</dbReference>
<keyword evidence="3 6" id="KW-0597">Phosphoprotein</keyword>
<evidence type="ECO:0000259" key="8">
    <source>
        <dbReference type="PROSITE" id="PS50110"/>
    </source>
</evidence>
<dbReference type="InterPro" id="IPR005467">
    <property type="entry name" value="His_kinase_dom"/>
</dbReference>
<sequence length="418" mass="47207">MTTHVKRMDSPPLHRPEDTTLLVVEDSRTQAEKLRMVLAAAGYQAVVAHDGERALALCREMPRPPDAIISDIVMPGIDGYEVCRRARRDELLREVPVLLLTSLSNPADVLRALEAGADNYCTKPYQPDVLILRVQRMLDRSRRASNDTVVELEGQHFDLGDSPNRLANVLLSSLVDAGGRYNELELSRTRLAENNAQREEMMRVVAHEMRSPLQSMLLISELCQTREDDLTLLRSMPDRVVRMVQRILRLIEDLSDLSNIDLGTLRLDRSEFDLTPLVRDTLERVQSTTKSHRIEMEAPKHLEVYGDLNRIEQVVTNLLTNAVKYSPEANRVLLTVSRQDLDVRVAVRDFGIGIAEDEVPRIFDRYFRTDQGKDRAEGVGLGLYICKALIEAHGGEIGVTSKLGEGSTFWFTLPVTLF</sequence>
<dbReference type="CDD" id="cd16922">
    <property type="entry name" value="HATPase_EvgS-ArcB-TorS-like"/>
    <property type="match status" value="1"/>
</dbReference>
<dbReference type="Gene3D" id="1.10.287.130">
    <property type="match status" value="1"/>
</dbReference>
<dbReference type="Pfam" id="PF00072">
    <property type="entry name" value="Response_reg"/>
    <property type="match status" value="1"/>
</dbReference>
<evidence type="ECO:0000256" key="2">
    <source>
        <dbReference type="ARBA" id="ARBA00012438"/>
    </source>
</evidence>
<dbReference type="PANTHER" id="PTHR43547">
    <property type="entry name" value="TWO-COMPONENT HISTIDINE KINASE"/>
    <property type="match status" value="1"/>
</dbReference>
<organism evidence="9 10">
    <name type="scientific">Haliangium ochraceum (strain DSM 14365 / JCM 11303 / SMP-2)</name>
    <dbReference type="NCBI Taxonomy" id="502025"/>
    <lineage>
        <taxon>Bacteria</taxon>
        <taxon>Pseudomonadati</taxon>
        <taxon>Myxococcota</taxon>
        <taxon>Polyangia</taxon>
        <taxon>Haliangiales</taxon>
        <taxon>Kofleriaceae</taxon>
        <taxon>Haliangium</taxon>
    </lineage>
</organism>
<feature type="domain" description="Response regulatory" evidence="8">
    <location>
        <begin position="20"/>
        <end position="138"/>
    </location>
</feature>
<proteinExistence type="predicted"/>
<evidence type="ECO:0000256" key="3">
    <source>
        <dbReference type="ARBA" id="ARBA00022553"/>
    </source>
</evidence>
<reference evidence="9 10" key="1">
    <citation type="journal article" date="2010" name="Stand. Genomic Sci.">
        <title>Complete genome sequence of Haliangium ochraceum type strain (SMP-2).</title>
        <authorList>
            <consortium name="US DOE Joint Genome Institute (JGI-PGF)"/>
            <person name="Ivanova N."/>
            <person name="Daum C."/>
            <person name="Lang E."/>
            <person name="Abt B."/>
            <person name="Kopitz M."/>
            <person name="Saunders E."/>
            <person name="Lapidus A."/>
            <person name="Lucas S."/>
            <person name="Glavina Del Rio T."/>
            <person name="Nolan M."/>
            <person name="Tice H."/>
            <person name="Copeland A."/>
            <person name="Cheng J.F."/>
            <person name="Chen F."/>
            <person name="Bruce D."/>
            <person name="Goodwin L."/>
            <person name="Pitluck S."/>
            <person name="Mavromatis K."/>
            <person name="Pati A."/>
            <person name="Mikhailova N."/>
            <person name="Chen A."/>
            <person name="Palaniappan K."/>
            <person name="Land M."/>
            <person name="Hauser L."/>
            <person name="Chang Y.J."/>
            <person name="Jeffries C.D."/>
            <person name="Detter J.C."/>
            <person name="Brettin T."/>
            <person name="Rohde M."/>
            <person name="Goker M."/>
            <person name="Bristow J."/>
            <person name="Markowitz V."/>
            <person name="Eisen J.A."/>
            <person name="Hugenholtz P."/>
            <person name="Kyrpides N.C."/>
            <person name="Klenk H.P."/>
        </authorList>
    </citation>
    <scope>NUCLEOTIDE SEQUENCE [LARGE SCALE GENOMIC DNA]</scope>
    <source>
        <strain evidence="10">DSM 14365 / CIP 107738 / JCM 11303 / AJ 13395 / SMP-2</strain>
    </source>
</reference>
<keyword evidence="5 9" id="KW-0418">Kinase</keyword>
<dbReference type="OrthoDB" id="9799273at2"/>
<dbReference type="SUPFAM" id="SSF52172">
    <property type="entry name" value="CheY-like"/>
    <property type="match status" value="1"/>
</dbReference>
<evidence type="ECO:0000313" key="9">
    <source>
        <dbReference type="EMBL" id="ACY15753.1"/>
    </source>
</evidence>
<accession>D0LTQ9</accession>
<name>D0LTQ9_HALO1</name>
<feature type="domain" description="Histidine kinase" evidence="7">
    <location>
        <begin position="204"/>
        <end position="417"/>
    </location>
</feature>
<evidence type="ECO:0000256" key="4">
    <source>
        <dbReference type="ARBA" id="ARBA00022679"/>
    </source>
</evidence>
<dbReference type="HOGENOM" id="CLU_000445_114_72_7"/>
<dbReference type="AlphaFoldDB" id="D0LTQ9"/>
<dbReference type="SUPFAM" id="SSF47384">
    <property type="entry name" value="Homodimeric domain of signal transducing histidine kinase"/>
    <property type="match status" value="1"/>
</dbReference>
<dbReference type="EC" id="2.7.13.3" evidence="2"/>
<dbReference type="InterPro" id="IPR003594">
    <property type="entry name" value="HATPase_dom"/>
</dbReference>
<evidence type="ECO:0000256" key="5">
    <source>
        <dbReference type="ARBA" id="ARBA00022777"/>
    </source>
</evidence>
<dbReference type="eggNOG" id="COG2205">
    <property type="taxonomic scope" value="Bacteria"/>
</dbReference>
<dbReference type="STRING" id="502025.Hoch_3251"/>
<dbReference type="Pfam" id="PF02518">
    <property type="entry name" value="HATPase_c"/>
    <property type="match status" value="1"/>
</dbReference>
<dbReference type="FunFam" id="3.30.565.10:FF:000006">
    <property type="entry name" value="Sensor histidine kinase WalK"/>
    <property type="match status" value="1"/>
</dbReference>
<dbReference type="SMART" id="SM00448">
    <property type="entry name" value="REC"/>
    <property type="match status" value="1"/>
</dbReference>
<dbReference type="CDD" id="cd00082">
    <property type="entry name" value="HisKA"/>
    <property type="match status" value="1"/>
</dbReference>
<gene>
    <name evidence="9" type="ordered locus">Hoch_3251</name>
</gene>
<dbReference type="SMART" id="SM00388">
    <property type="entry name" value="HisKA"/>
    <property type="match status" value="1"/>
</dbReference>